<gene>
    <name evidence="4" type="primary">LOC120257084</name>
</gene>
<evidence type="ECO:0000313" key="4">
    <source>
        <dbReference type="RefSeq" id="XP_039120641.1"/>
    </source>
</evidence>
<dbReference type="PANTHER" id="PTHR35317:SF27">
    <property type="entry name" value="RETROVIRUS-RELATED POL POLYPROTEIN FROM TRANSPOSON TNT 1-94"/>
    <property type="match status" value="1"/>
</dbReference>
<accession>A0AB40B039</accession>
<dbReference type="PANTHER" id="PTHR35317">
    <property type="entry name" value="OS04G0629600 PROTEIN"/>
    <property type="match status" value="1"/>
</dbReference>
<organism evidence="3 4">
    <name type="scientific">Dioscorea cayennensis subsp. rotundata</name>
    <name type="common">White Guinea yam</name>
    <name type="synonym">Dioscorea rotundata</name>
    <dbReference type="NCBI Taxonomy" id="55577"/>
    <lineage>
        <taxon>Eukaryota</taxon>
        <taxon>Viridiplantae</taxon>
        <taxon>Streptophyta</taxon>
        <taxon>Embryophyta</taxon>
        <taxon>Tracheophyta</taxon>
        <taxon>Spermatophyta</taxon>
        <taxon>Magnoliopsida</taxon>
        <taxon>Liliopsida</taxon>
        <taxon>Dioscoreales</taxon>
        <taxon>Dioscoreaceae</taxon>
        <taxon>Dioscorea</taxon>
    </lineage>
</organism>
<proteinExistence type="predicted"/>
<feature type="domain" description="Retrovirus-related Pol polyprotein from transposon TNT 1-94-like beta-barrel" evidence="2">
    <location>
        <begin position="158"/>
        <end position="235"/>
    </location>
</feature>
<dbReference type="Proteomes" id="UP001515500">
    <property type="component" value="Unplaced"/>
</dbReference>
<dbReference type="GeneID" id="120257084"/>
<dbReference type="RefSeq" id="XP_039120641.1">
    <property type="nucleotide sequence ID" value="XM_039264707.1"/>
</dbReference>
<dbReference type="SUPFAM" id="SSF57756">
    <property type="entry name" value="Retrovirus zinc finger-like domains"/>
    <property type="match status" value="1"/>
</dbReference>
<dbReference type="InterPro" id="IPR036875">
    <property type="entry name" value="Znf_CCHC_sf"/>
</dbReference>
<keyword evidence="3" id="KW-1185">Reference proteome</keyword>
<dbReference type="GO" id="GO:0003676">
    <property type="term" value="F:nucleic acid binding"/>
    <property type="evidence" value="ECO:0007669"/>
    <property type="project" value="InterPro"/>
</dbReference>
<name>A0AB40B039_DIOCR</name>
<evidence type="ECO:0000259" key="2">
    <source>
        <dbReference type="Pfam" id="PF22936"/>
    </source>
</evidence>
<dbReference type="Gene3D" id="4.10.60.10">
    <property type="entry name" value="Zinc finger, CCHC-type"/>
    <property type="match status" value="1"/>
</dbReference>
<dbReference type="AlphaFoldDB" id="A0AB40B039"/>
<feature type="compositionally biased region" description="Polar residues" evidence="1">
    <location>
        <begin position="75"/>
        <end position="85"/>
    </location>
</feature>
<evidence type="ECO:0000256" key="1">
    <source>
        <dbReference type="SAM" id="MobiDB-lite"/>
    </source>
</evidence>
<dbReference type="Pfam" id="PF22936">
    <property type="entry name" value="Pol_BBD"/>
    <property type="match status" value="1"/>
</dbReference>
<dbReference type="GO" id="GO:0008270">
    <property type="term" value="F:zinc ion binding"/>
    <property type="evidence" value="ECO:0007669"/>
    <property type="project" value="InterPro"/>
</dbReference>
<evidence type="ECO:0000313" key="3">
    <source>
        <dbReference type="Proteomes" id="UP001515500"/>
    </source>
</evidence>
<dbReference type="InterPro" id="IPR054722">
    <property type="entry name" value="PolX-like_BBD"/>
</dbReference>
<reference evidence="4" key="1">
    <citation type="submission" date="2025-08" db="UniProtKB">
        <authorList>
            <consortium name="RefSeq"/>
        </authorList>
    </citation>
    <scope>IDENTIFICATION</scope>
</reference>
<protein>
    <submittedName>
        <fullName evidence="4">Uncharacterized protein LOC120257084</fullName>
    </submittedName>
</protein>
<dbReference type="Pfam" id="PF14223">
    <property type="entry name" value="Retrotran_gag_2"/>
    <property type="match status" value="1"/>
</dbReference>
<feature type="region of interest" description="Disordered" evidence="1">
    <location>
        <begin position="73"/>
        <end position="92"/>
    </location>
</feature>
<sequence>MRSLGEKMSDVVVIKKIVRSMSSKFDYVVCSIKESHDLDSMSIDELQSSLQIYEQRMHGHAIEEQALKIAHVDNSGGSRYGQSTPHGRGRGRYRRGMNKALVECYYCHDLGHFLFECPKKNKEPKDEKETKAHFAETSEEMLLMAYTDADTTIGETSWFLDSGCSNHMCGRKELFSHLDETFRKSVKLGNNYSLCVMCKGQIHITINNVTQILTEEFYVPDLCNNLLSIGQLQEKCLVILVQHNKCKIYHPDRGLIIETTMSLNRMFILLATIKCPVQNCFQILSQNPDHLWHCRYGLLSLDGLKTLHTKQMVHLLPQLKNSS</sequence>